<name>A0ABU1IXG0_9BACL</name>
<accession>A0ABU1IXG0</accession>
<dbReference type="PANTHER" id="PTHR30290:SF72">
    <property type="entry name" value="HTH-TYPE TRANSCRIPTIONAL REGULATOR SGRR"/>
    <property type="match status" value="1"/>
</dbReference>
<dbReference type="Pfam" id="PF12793">
    <property type="entry name" value="SgrR_N"/>
    <property type="match status" value="1"/>
</dbReference>
<feature type="domain" description="Solute-binding protein family 5" evidence="2">
    <location>
        <begin position="173"/>
        <end position="390"/>
    </location>
</feature>
<dbReference type="Gene3D" id="3.10.105.10">
    <property type="entry name" value="Dipeptide-binding Protein, Domain 3"/>
    <property type="match status" value="1"/>
</dbReference>
<evidence type="ECO:0000259" key="3">
    <source>
        <dbReference type="Pfam" id="PF12793"/>
    </source>
</evidence>
<dbReference type="SUPFAM" id="SSF53850">
    <property type="entry name" value="Periplasmic binding protein-like II"/>
    <property type="match status" value="1"/>
</dbReference>
<dbReference type="Gene3D" id="3.90.76.10">
    <property type="entry name" value="Dipeptide-binding Protein, Domain 1"/>
    <property type="match status" value="1"/>
</dbReference>
<reference evidence="4 5" key="1">
    <citation type="submission" date="2023-07" db="EMBL/GenBank/DDBJ databases">
        <title>Genomic Encyclopedia of Type Strains, Phase IV (KMG-IV): sequencing the most valuable type-strain genomes for metagenomic binning, comparative biology and taxonomic classification.</title>
        <authorList>
            <person name="Goeker M."/>
        </authorList>
    </citation>
    <scope>NUCLEOTIDE SEQUENCE [LARGE SCALE GENOMIC DNA]</scope>
    <source>
        <strain evidence="4 5">DSM 22170</strain>
    </source>
</reference>
<evidence type="ECO:0000259" key="2">
    <source>
        <dbReference type="Pfam" id="PF00496"/>
    </source>
</evidence>
<evidence type="ECO:0000313" key="5">
    <source>
        <dbReference type="Proteomes" id="UP001185028"/>
    </source>
</evidence>
<protein>
    <submittedName>
        <fullName evidence="4">MarR-like DNA-binding transcriptional regulator SgrR of sgrS sRNA</fullName>
    </submittedName>
</protein>
<dbReference type="InterPro" id="IPR039424">
    <property type="entry name" value="SBP_5"/>
</dbReference>
<dbReference type="Gene3D" id="3.40.190.10">
    <property type="entry name" value="Periplasmic binding protein-like II"/>
    <property type="match status" value="1"/>
</dbReference>
<dbReference type="InterPro" id="IPR025370">
    <property type="entry name" value="SgrR_HTH_N"/>
</dbReference>
<keyword evidence="5" id="KW-1185">Reference proteome</keyword>
<proteinExistence type="predicted"/>
<evidence type="ECO:0000313" key="4">
    <source>
        <dbReference type="EMBL" id="MDR6243940.1"/>
    </source>
</evidence>
<comment type="caution">
    <text evidence="4">The sequence shown here is derived from an EMBL/GenBank/DDBJ whole genome shotgun (WGS) entry which is preliminary data.</text>
</comment>
<dbReference type="RefSeq" id="WP_188775917.1">
    <property type="nucleotide sequence ID" value="NZ_BMMB01000005.1"/>
</dbReference>
<feature type="domain" description="Transcriptional regulator SgrR N-terminal HTH" evidence="3">
    <location>
        <begin position="2"/>
        <end position="100"/>
    </location>
</feature>
<sequence length="599" mass="69291">MKLHRQFLLLHGQYADPEGRWVTLDEIATVLERTHRSALNIIGNMRKAGWIDWQAQRGRGKRSLLRFLVTAEQIALESMMQTIRRGDIRTSIEQIREQARSPELDDQLQQWLLTYFGPHSEIRQDRQIDQLRLPIRQQIHTVDPLYMNLLAESFVSSHIFDGLVRKESESGRIVPHLAHAWETDAARTQWTFYLRKDVLFHHGQTLTADDVVYTFERLMQSSRPALYRFIFQQIASVQALHTGAVVIRLRQPCELFLPFLCTSRAGIVPEGLNRTGEEEFGHRPSGTGPFRLVERDQDRVVLEAFKPYFRGRPHLDRAEIIHIPWRVRRTENDGRVRSESETASPFQVIPGPIEGGQDQSWSQLPSPVSVRKFITFNTQKPGLLQQPDVRRHICQCLQTETDGNKQRHLSENDNEAALTPAAVQQQAPALITAASDESTDNERSLRILTIPQYRRDAMKIAERLRQAGYTCEVRSVPIEQFKGDVRMQSDLLVFSLIRDQDEQLRLFDLYQTMAGHVEPHVTTDITYRLQDILRQPDASARQMLFNEIEQRLVQGYQLHVLYEKPVQTTYLPSVRGITFNSQGWVDLRHIWLPPGDSPI</sequence>
<evidence type="ECO:0000256" key="1">
    <source>
        <dbReference type="ARBA" id="ARBA00023125"/>
    </source>
</evidence>
<dbReference type="Proteomes" id="UP001185028">
    <property type="component" value="Unassembled WGS sequence"/>
</dbReference>
<dbReference type="PANTHER" id="PTHR30290">
    <property type="entry name" value="PERIPLASMIC BINDING COMPONENT OF ABC TRANSPORTER"/>
    <property type="match status" value="1"/>
</dbReference>
<keyword evidence="1" id="KW-0238">DNA-binding</keyword>
<dbReference type="Pfam" id="PF00496">
    <property type="entry name" value="SBP_bac_5"/>
    <property type="match status" value="1"/>
</dbReference>
<dbReference type="InterPro" id="IPR000914">
    <property type="entry name" value="SBP_5_dom"/>
</dbReference>
<gene>
    <name evidence="4" type="ORF">JOC58_001833</name>
</gene>
<dbReference type="EMBL" id="JAVDQH010000006">
    <property type="protein sequence ID" value="MDR6243940.1"/>
    <property type="molecule type" value="Genomic_DNA"/>
</dbReference>
<organism evidence="4 5">
    <name type="scientific">Paenibacillus hunanensis</name>
    <dbReference type="NCBI Taxonomy" id="539262"/>
    <lineage>
        <taxon>Bacteria</taxon>
        <taxon>Bacillati</taxon>
        <taxon>Bacillota</taxon>
        <taxon>Bacilli</taxon>
        <taxon>Bacillales</taxon>
        <taxon>Paenibacillaceae</taxon>
        <taxon>Paenibacillus</taxon>
    </lineage>
</organism>